<feature type="transmembrane region" description="Helical" evidence="1">
    <location>
        <begin position="41"/>
        <end position="62"/>
    </location>
</feature>
<keyword evidence="1" id="KW-1133">Transmembrane helix</keyword>
<keyword evidence="1" id="KW-0472">Membrane</keyword>
<evidence type="ECO:0000256" key="1">
    <source>
        <dbReference type="SAM" id="Phobius"/>
    </source>
</evidence>
<dbReference type="EMBL" id="MHSS01000013">
    <property type="protein sequence ID" value="OHA47843.1"/>
    <property type="molecule type" value="Genomic_DNA"/>
</dbReference>
<reference evidence="2 3" key="1">
    <citation type="journal article" date="2016" name="Nat. Commun.">
        <title>Thousands of microbial genomes shed light on interconnected biogeochemical processes in an aquifer system.</title>
        <authorList>
            <person name="Anantharaman K."/>
            <person name="Brown C.T."/>
            <person name="Hug L.A."/>
            <person name="Sharon I."/>
            <person name="Castelle C.J."/>
            <person name="Probst A.J."/>
            <person name="Thomas B.C."/>
            <person name="Singh A."/>
            <person name="Wilkins M.J."/>
            <person name="Karaoz U."/>
            <person name="Brodie E.L."/>
            <person name="Williams K.H."/>
            <person name="Hubbard S.S."/>
            <person name="Banfield J.F."/>
        </authorList>
    </citation>
    <scope>NUCLEOTIDE SEQUENCE [LARGE SCALE GENOMIC DNA]</scope>
</reference>
<dbReference type="AlphaFoldDB" id="A0A1G2PHU4"/>
<evidence type="ECO:0000313" key="3">
    <source>
        <dbReference type="Proteomes" id="UP000177629"/>
    </source>
</evidence>
<feature type="transmembrane region" description="Helical" evidence="1">
    <location>
        <begin position="6"/>
        <end position="29"/>
    </location>
</feature>
<accession>A0A1G2PHU4</accession>
<sequence length="77" mass="8710">MVITAIVTAIIAFVLLIWVASGMNYHYLIVLLKADLRGMPLWFALLLFVPAVLLGPFAGRVIEPLLDRHYPYPEDEQ</sequence>
<organism evidence="2 3">
    <name type="scientific">Candidatus Terrybacteria bacterium RIFCSPHIGHO2_01_FULL_48_17</name>
    <dbReference type="NCBI Taxonomy" id="1802362"/>
    <lineage>
        <taxon>Bacteria</taxon>
        <taxon>Candidatus Terryibacteriota</taxon>
    </lineage>
</organism>
<comment type="caution">
    <text evidence="2">The sequence shown here is derived from an EMBL/GenBank/DDBJ whole genome shotgun (WGS) entry which is preliminary data.</text>
</comment>
<keyword evidence="1" id="KW-0812">Transmembrane</keyword>
<dbReference type="Proteomes" id="UP000177629">
    <property type="component" value="Unassembled WGS sequence"/>
</dbReference>
<gene>
    <name evidence="2" type="ORF">A2806_02250</name>
</gene>
<evidence type="ECO:0000313" key="2">
    <source>
        <dbReference type="EMBL" id="OHA47843.1"/>
    </source>
</evidence>
<dbReference type="STRING" id="1802362.A2806_02250"/>
<proteinExistence type="predicted"/>
<protein>
    <submittedName>
        <fullName evidence="2">Uncharacterized protein</fullName>
    </submittedName>
</protein>
<name>A0A1G2PHU4_9BACT</name>